<keyword evidence="1" id="KW-0812">Transmembrane</keyword>
<feature type="transmembrane region" description="Helical" evidence="1">
    <location>
        <begin position="117"/>
        <end position="143"/>
    </location>
</feature>
<dbReference type="EMBL" id="AYKW01000003">
    <property type="protein sequence ID" value="PIL35684.1"/>
    <property type="molecule type" value="Genomic_DNA"/>
</dbReference>
<dbReference type="STRING" id="1077348.A0A2G8SPJ1"/>
<organism evidence="3 4">
    <name type="scientific">Ganoderma sinense ZZ0214-1</name>
    <dbReference type="NCBI Taxonomy" id="1077348"/>
    <lineage>
        <taxon>Eukaryota</taxon>
        <taxon>Fungi</taxon>
        <taxon>Dikarya</taxon>
        <taxon>Basidiomycota</taxon>
        <taxon>Agaricomycotina</taxon>
        <taxon>Agaricomycetes</taxon>
        <taxon>Polyporales</taxon>
        <taxon>Polyporaceae</taxon>
        <taxon>Ganoderma</taxon>
    </lineage>
</organism>
<name>A0A2G8SPJ1_9APHY</name>
<keyword evidence="4" id="KW-1185">Reference proteome</keyword>
<keyword evidence="1" id="KW-0472">Membrane</keyword>
<evidence type="ECO:0000259" key="2">
    <source>
        <dbReference type="Pfam" id="PF20152"/>
    </source>
</evidence>
<dbReference type="Proteomes" id="UP000230002">
    <property type="component" value="Unassembled WGS sequence"/>
</dbReference>
<proteinExistence type="predicted"/>
<dbReference type="PANTHER" id="PTHR40465:SF1">
    <property type="entry name" value="DUF6534 DOMAIN-CONTAINING PROTEIN"/>
    <property type="match status" value="1"/>
</dbReference>
<evidence type="ECO:0000313" key="3">
    <source>
        <dbReference type="EMBL" id="PIL35684.1"/>
    </source>
</evidence>
<feature type="transmembrane region" description="Helical" evidence="1">
    <location>
        <begin position="46"/>
        <end position="67"/>
    </location>
</feature>
<feature type="transmembrane region" description="Helical" evidence="1">
    <location>
        <begin position="79"/>
        <end position="105"/>
    </location>
</feature>
<accession>A0A2G8SPJ1</accession>
<dbReference type="AlphaFoldDB" id="A0A2G8SPJ1"/>
<dbReference type="Pfam" id="PF20152">
    <property type="entry name" value="DUF6534"/>
    <property type="match status" value="1"/>
</dbReference>
<feature type="transmembrane region" description="Helical" evidence="1">
    <location>
        <begin position="12"/>
        <end position="34"/>
    </location>
</feature>
<reference evidence="3 4" key="1">
    <citation type="journal article" date="2015" name="Sci. Rep.">
        <title>Chromosome-level genome map provides insights into diverse defense mechanisms in the medicinal fungus Ganoderma sinense.</title>
        <authorList>
            <person name="Zhu Y."/>
            <person name="Xu J."/>
            <person name="Sun C."/>
            <person name="Zhou S."/>
            <person name="Xu H."/>
            <person name="Nelson D.R."/>
            <person name="Qian J."/>
            <person name="Song J."/>
            <person name="Luo H."/>
            <person name="Xiang L."/>
            <person name="Li Y."/>
            <person name="Xu Z."/>
            <person name="Ji A."/>
            <person name="Wang L."/>
            <person name="Lu S."/>
            <person name="Hayward A."/>
            <person name="Sun W."/>
            <person name="Li X."/>
            <person name="Schwartz D.C."/>
            <person name="Wang Y."/>
            <person name="Chen S."/>
        </authorList>
    </citation>
    <scope>NUCLEOTIDE SEQUENCE [LARGE SCALE GENOMIC DNA]</scope>
    <source>
        <strain evidence="3 4">ZZ0214-1</strain>
    </source>
</reference>
<keyword evidence="1" id="KW-1133">Transmembrane helix</keyword>
<feature type="domain" description="DUF6534" evidence="2">
    <location>
        <begin position="163"/>
        <end position="248"/>
    </location>
</feature>
<protein>
    <recommendedName>
        <fullName evidence="2">DUF6534 domain-containing protein</fullName>
    </recommendedName>
</protein>
<dbReference type="OrthoDB" id="3183258at2759"/>
<sequence length="334" mass="37116">MLTPVQLTYGPMFIGVMFNIMLYGVMITQTYLYFNMYKDDRVWIKVFVLVLLFCDTLNTAFDIALLYEPLINKFGESEALGLATWMFATDPAMTAIIAALVQLFFAWRVNVLTSNRLIVGFIVVCAITQLCGGLGCSIAIGIIPQFSEFRKFQVVGIIWLVGAALADLLITTALVWYLRKHKSGILATDDLVNKIIRLTVQTGLITSLFAVMSLVLYLAVEAGWDFIFNMPLAKLYTNSLMSTLNSRRIWTATTNGSDTVGHSGPASGANVKIFRSDEDRRRSAGLSGRIVIGVESHQMTDFSDMKDSDHHYAPSAMTFVRPDEKTLSPVVEEV</sequence>
<feature type="transmembrane region" description="Helical" evidence="1">
    <location>
        <begin position="155"/>
        <end position="178"/>
    </location>
</feature>
<dbReference type="PANTHER" id="PTHR40465">
    <property type="entry name" value="CHROMOSOME 1, WHOLE GENOME SHOTGUN SEQUENCE"/>
    <property type="match status" value="1"/>
</dbReference>
<evidence type="ECO:0000256" key="1">
    <source>
        <dbReference type="SAM" id="Phobius"/>
    </source>
</evidence>
<feature type="transmembrane region" description="Helical" evidence="1">
    <location>
        <begin position="198"/>
        <end position="220"/>
    </location>
</feature>
<gene>
    <name evidence="3" type="ORF">GSI_02414</name>
</gene>
<comment type="caution">
    <text evidence="3">The sequence shown here is derived from an EMBL/GenBank/DDBJ whole genome shotgun (WGS) entry which is preliminary data.</text>
</comment>
<evidence type="ECO:0000313" key="4">
    <source>
        <dbReference type="Proteomes" id="UP000230002"/>
    </source>
</evidence>
<dbReference type="InterPro" id="IPR045339">
    <property type="entry name" value="DUF6534"/>
</dbReference>